<feature type="domain" description="Resolvase/invertase-type recombinase catalytic" evidence="5">
    <location>
        <begin position="3"/>
        <end position="54"/>
    </location>
</feature>
<dbReference type="Gene3D" id="3.40.50.1390">
    <property type="entry name" value="Resolvase, N-terminal catalytic domain"/>
    <property type="match status" value="1"/>
</dbReference>
<dbReference type="InterPro" id="IPR006118">
    <property type="entry name" value="Recombinase_CS"/>
</dbReference>
<evidence type="ECO:0000313" key="6">
    <source>
        <dbReference type="EMBL" id="ADP34531.1"/>
    </source>
</evidence>
<dbReference type="SUPFAM" id="SSF53041">
    <property type="entry name" value="Resolvase-like"/>
    <property type="match status" value="1"/>
</dbReference>
<dbReference type="Proteomes" id="UP000006867">
    <property type="component" value="Chromosome"/>
</dbReference>
<reference evidence="6 7" key="1">
    <citation type="journal article" date="2011" name="Front. Microbiol.">
        <title>Genomic signatures of strain selection and enhancement in Bacillus atrophaeus var. globigii, a historical biowarfare simulant.</title>
        <authorList>
            <person name="Gibbons H.S."/>
            <person name="Broomall S.M."/>
            <person name="McNew L.A."/>
            <person name="Daligault H."/>
            <person name="Chapman C."/>
            <person name="Bruce D."/>
            <person name="Karavis M."/>
            <person name="Krepps M."/>
            <person name="McGregor P.A."/>
            <person name="Hong C."/>
            <person name="Park K.H."/>
            <person name="Akmal A."/>
            <person name="Feldman A."/>
            <person name="Lin J.S."/>
            <person name="Chang W.E."/>
            <person name="Higgs B.W."/>
            <person name="Demirev P."/>
            <person name="Lindquist J."/>
            <person name="Liem A."/>
            <person name="Fochler E."/>
            <person name="Read T.D."/>
            <person name="Tapia R."/>
            <person name="Johnson S."/>
            <person name="Bishop-Lilly K.A."/>
            <person name="Detter C."/>
            <person name="Han C."/>
            <person name="Sozhamannan S."/>
            <person name="Rosenzweig C.N."/>
            <person name="Skowronski E.W."/>
        </authorList>
    </citation>
    <scope>NUCLEOTIDE SEQUENCE [LARGE SCALE GENOMIC DNA]</scope>
    <source>
        <strain evidence="6 7">1942</strain>
    </source>
</reference>
<sequence>MEKVFGYVRVSTETQAEKGYGKDVQENAINEYCKVKGLQLIETFKDLGVSGSFN</sequence>
<keyword evidence="1" id="KW-0229">DNA integration</keyword>
<evidence type="ECO:0000256" key="4">
    <source>
        <dbReference type="PROSITE-ProRule" id="PRU10137"/>
    </source>
</evidence>
<dbReference type="Pfam" id="PF00239">
    <property type="entry name" value="Resolvase"/>
    <property type="match status" value="1"/>
</dbReference>
<dbReference type="PROSITE" id="PS00397">
    <property type="entry name" value="RECOMBINASES_1"/>
    <property type="match status" value="1"/>
</dbReference>
<evidence type="ECO:0000256" key="1">
    <source>
        <dbReference type="ARBA" id="ARBA00022908"/>
    </source>
</evidence>
<evidence type="ECO:0000313" key="7">
    <source>
        <dbReference type="Proteomes" id="UP000006867"/>
    </source>
</evidence>
<keyword evidence="3" id="KW-0233">DNA recombination</keyword>
<dbReference type="RefSeq" id="WP_003326164.1">
    <property type="nucleotide sequence ID" value="NC_014639.1"/>
</dbReference>
<gene>
    <name evidence="6" type="ordered locus">BATR1942_18070</name>
</gene>
<evidence type="ECO:0000256" key="2">
    <source>
        <dbReference type="ARBA" id="ARBA00023125"/>
    </source>
</evidence>
<dbReference type="PROSITE" id="PS51736">
    <property type="entry name" value="RECOMBINASES_3"/>
    <property type="match status" value="1"/>
</dbReference>
<dbReference type="InterPro" id="IPR006119">
    <property type="entry name" value="Resolv_N"/>
</dbReference>
<feature type="active site" description="O-(5'-phospho-DNA)-serine intermediate" evidence="4">
    <location>
        <position position="11"/>
    </location>
</feature>
<protein>
    <submittedName>
        <fullName evidence="6">Resolvase domain protein</fullName>
    </submittedName>
</protein>
<proteinExistence type="predicted"/>
<evidence type="ECO:0000259" key="5">
    <source>
        <dbReference type="PROSITE" id="PS51736"/>
    </source>
</evidence>
<dbReference type="EMBL" id="CP002207">
    <property type="protein sequence ID" value="ADP34531.1"/>
    <property type="molecule type" value="Genomic_DNA"/>
</dbReference>
<dbReference type="InterPro" id="IPR036162">
    <property type="entry name" value="Resolvase-like_N_sf"/>
</dbReference>
<evidence type="ECO:0000256" key="3">
    <source>
        <dbReference type="ARBA" id="ARBA00023172"/>
    </source>
</evidence>
<keyword evidence="2" id="KW-0238">DNA-binding</keyword>
<organism evidence="6 7">
    <name type="scientific">Bacillus atrophaeus (strain 1942)</name>
    <dbReference type="NCBI Taxonomy" id="720555"/>
    <lineage>
        <taxon>Bacteria</taxon>
        <taxon>Bacillati</taxon>
        <taxon>Bacillota</taxon>
        <taxon>Bacilli</taxon>
        <taxon>Bacillales</taxon>
        <taxon>Bacillaceae</taxon>
        <taxon>Bacillus</taxon>
    </lineage>
</organism>
<name>A0ABN3ZG65_BACA1</name>
<keyword evidence="7" id="KW-1185">Reference proteome</keyword>
<accession>A0ABN3ZG65</accession>